<proteinExistence type="predicted"/>
<dbReference type="Proteomes" id="UP000740926">
    <property type="component" value="Unassembled WGS sequence"/>
</dbReference>
<accession>A0A9P6YBT4</accession>
<reference evidence="2 3" key="1">
    <citation type="journal article" date="2020" name="Microb. Genom.">
        <title>Genetic diversity of clinical and environmental Mucorales isolates obtained from an investigation of mucormycosis cases among solid organ transplant recipients.</title>
        <authorList>
            <person name="Nguyen M.H."/>
            <person name="Kaul D."/>
            <person name="Muto C."/>
            <person name="Cheng S.J."/>
            <person name="Richter R.A."/>
            <person name="Bruno V.M."/>
            <person name="Liu G."/>
            <person name="Beyhan S."/>
            <person name="Sundermann A.J."/>
            <person name="Mounaud S."/>
            <person name="Pasculle A.W."/>
            <person name="Nierman W.C."/>
            <person name="Driscoll E."/>
            <person name="Cumbie R."/>
            <person name="Clancy C.J."/>
            <person name="Dupont C.L."/>
        </authorList>
    </citation>
    <scope>NUCLEOTIDE SEQUENCE [LARGE SCALE GENOMIC DNA]</scope>
    <source>
        <strain evidence="2 3">GL24</strain>
    </source>
</reference>
<evidence type="ECO:0000313" key="3">
    <source>
        <dbReference type="Proteomes" id="UP000740926"/>
    </source>
</evidence>
<protein>
    <submittedName>
        <fullName evidence="2">Uncharacterized protein</fullName>
    </submittedName>
</protein>
<feature type="compositionally biased region" description="Low complexity" evidence="1">
    <location>
        <begin position="1"/>
        <end position="11"/>
    </location>
</feature>
<dbReference type="EMBL" id="JAANIU010006042">
    <property type="protein sequence ID" value="KAG1544022.1"/>
    <property type="molecule type" value="Genomic_DNA"/>
</dbReference>
<evidence type="ECO:0000256" key="1">
    <source>
        <dbReference type="SAM" id="MobiDB-lite"/>
    </source>
</evidence>
<comment type="caution">
    <text evidence="2">The sequence shown here is derived from an EMBL/GenBank/DDBJ whole genome shotgun (WGS) entry which is preliminary data.</text>
</comment>
<evidence type="ECO:0000313" key="2">
    <source>
        <dbReference type="EMBL" id="KAG1544022.1"/>
    </source>
</evidence>
<name>A0A9P6YBT4_9FUNG</name>
<sequence length="185" mass="19999">MLGHQRQPQHAGQRRRGGPGGGCSRRLAQACQGLGNGIQHPVGEVTGKGMQLSALGHQFGLLQRIARAIGVVQQGLFQRLDGQDQRRGQGLHAVADAEDRQATVEHFLRRGRGARQRGRFRATGQDDALGAERRDLGRVVVPRPDFAVDAQLADAAGNQLRVLRAEIEDQDLVVMDVGHGALSMQ</sequence>
<dbReference type="AlphaFoldDB" id="A0A9P6YBT4"/>
<keyword evidence="3" id="KW-1185">Reference proteome</keyword>
<organism evidence="2 3">
    <name type="scientific">Rhizopus delemar</name>
    <dbReference type="NCBI Taxonomy" id="936053"/>
    <lineage>
        <taxon>Eukaryota</taxon>
        <taxon>Fungi</taxon>
        <taxon>Fungi incertae sedis</taxon>
        <taxon>Mucoromycota</taxon>
        <taxon>Mucoromycotina</taxon>
        <taxon>Mucoromycetes</taxon>
        <taxon>Mucorales</taxon>
        <taxon>Mucorineae</taxon>
        <taxon>Rhizopodaceae</taxon>
        <taxon>Rhizopus</taxon>
    </lineage>
</organism>
<gene>
    <name evidence="2" type="ORF">G6F50_013922</name>
</gene>
<feature type="region of interest" description="Disordered" evidence="1">
    <location>
        <begin position="1"/>
        <end position="25"/>
    </location>
</feature>